<proteinExistence type="predicted"/>
<reference evidence="2" key="1">
    <citation type="submission" date="2022-11" db="UniProtKB">
        <authorList>
            <consortium name="WormBaseParasite"/>
        </authorList>
    </citation>
    <scope>IDENTIFICATION</scope>
</reference>
<protein>
    <submittedName>
        <fullName evidence="2">Uncharacterized protein</fullName>
    </submittedName>
</protein>
<sequence>MHIHPYLWSKADRSYKDTIKHWNAWISIGTKLNIDAEEISTDNNGSEIHCSIALFINFVVLNIQVINGDNLWIIALVNNDQPDDIVYNAAPIGHPFTHWSSIQ</sequence>
<keyword evidence="1" id="KW-1185">Reference proteome</keyword>
<name>A0A915KYJ1_ROMCU</name>
<accession>A0A915KYJ1</accession>
<evidence type="ECO:0000313" key="1">
    <source>
        <dbReference type="Proteomes" id="UP000887565"/>
    </source>
</evidence>
<dbReference type="AlphaFoldDB" id="A0A915KYJ1"/>
<organism evidence="1 2">
    <name type="scientific">Romanomermis culicivorax</name>
    <name type="common">Nematode worm</name>
    <dbReference type="NCBI Taxonomy" id="13658"/>
    <lineage>
        <taxon>Eukaryota</taxon>
        <taxon>Metazoa</taxon>
        <taxon>Ecdysozoa</taxon>
        <taxon>Nematoda</taxon>
        <taxon>Enoplea</taxon>
        <taxon>Dorylaimia</taxon>
        <taxon>Mermithida</taxon>
        <taxon>Mermithoidea</taxon>
        <taxon>Mermithidae</taxon>
        <taxon>Romanomermis</taxon>
    </lineage>
</organism>
<evidence type="ECO:0000313" key="2">
    <source>
        <dbReference type="WBParaSite" id="nRc.2.0.1.t43891-RA"/>
    </source>
</evidence>
<dbReference type="WBParaSite" id="nRc.2.0.1.t43891-RA">
    <property type="protein sequence ID" value="nRc.2.0.1.t43891-RA"/>
    <property type="gene ID" value="nRc.2.0.1.g43891"/>
</dbReference>
<dbReference type="Proteomes" id="UP000887565">
    <property type="component" value="Unplaced"/>
</dbReference>